<keyword evidence="8" id="KW-1185">Reference proteome</keyword>
<keyword evidence="4 6" id="KW-0732">Signal</keyword>
<organism evidence="7 8">
    <name type="scientific">Nocardia camponoti</name>
    <dbReference type="NCBI Taxonomy" id="1616106"/>
    <lineage>
        <taxon>Bacteria</taxon>
        <taxon>Bacillati</taxon>
        <taxon>Actinomycetota</taxon>
        <taxon>Actinomycetes</taxon>
        <taxon>Mycobacteriales</taxon>
        <taxon>Nocardiaceae</taxon>
        <taxon>Nocardia</taxon>
    </lineage>
</organism>
<evidence type="ECO:0000256" key="2">
    <source>
        <dbReference type="ARBA" id="ARBA00022448"/>
    </source>
</evidence>
<dbReference type="PANTHER" id="PTHR42953">
    <property type="entry name" value="HIGH-AFFINITY ZINC UPTAKE SYSTEM PROTEIN ZNUA-RELATED"/>
    <property type="match status" value="1"/>
</dbReference>
<evidence type="ECO:0000256" key="3">
    <source>
        <dbReference type="ARBA" id="ARBA00022723"/>
    </source>
</evidence>
<name>A0A917QMW6_9NOCA</name>
<dbReference type="Pfam" id="PF01297">
    <property type="entry name" value="ZnuA"/>
    <property type="match status" value="1"/>
</dbReference>
<sequence length="294" mass="30887">MSSRFTRICAALTAGAAATAVLAACGGNSKDDGTIDVVASTSAWGSIATVIAGPDAKVTSIVTDPAADPHSFETTPADTAKISDADLVVFNGAHYDEFIEKAIEGKKKPSIEAFALRADKADENEHVWYDIPTVSAVADQIAVELGKLDSAHAAGYTERANAFKTQLIGINTVTASIATAHANAPVVQTEPIAHYLLKAAGVDDRTPHEFQEAIEQETDPSPASVAATRELLTSKTAKALIYNTQTQDKITKDLRDVAAGSQVRIVEVTETLPVGLDYVAWLTANAKSLALALR</sequence>
<feature type="signal peptide" evidence="6">
    <location>
        <begin position="1"/>
        <end position="23"/>
    </location>
</feature>
<dbReference type="GO" id="GO:0007155">
    <property type="term" value="P:cell adhesion"/>
    <property type="evidence" value="ECO:0007669"/>
    <property type="project" value="InterPro"/>
</dbReference>
<keyword evidence="2 5" id="KW-0813">Transport</keyword>
<comment type="subcellular location">
    <subcellularLocation>
        <location evidence="1">Cell envelope</location>
    </subcellularLocation>
</comment>
<protein>
    <submittedName>
        <fullName evidence="7">ABC transporter solute binding protein</fullName>
    </submittedName>
</protein>
<dbReference type="InterPro" id="IPR006127">
    <property type="entry name" value="ZnuA-like"/>
</dbReference>
<dbReference type="PANTHER" id="PTHR42953:SF1">
    <property type="entry name" value="METAL-BINDING PROTEIN HI_0362-RELATED"/>
    <property type="match status" value="1"/>
</dbReference>
<evidence type="ECO:0000313" key="8">
    <source>
        <dbReference type="Proteomes" id="UP000612956"/>
    </source>
</evidence>
<dbReference type="SUPFAM" id="SSF53807">
    <property type="entry name" value="Helical backbone' metal receptor"/>
    <property type="match status" value="1"/>
</dbReference>
<dbReference type="PRINTS" id="PR00690">
    <property type="entry name" value="ADHESNFAMILY"/>
</dbReference>
<gene>
    <name evidence="7" type="ORF">GCM10011591_35350</name>
</gene>
<dbReference type="Proteomes" id="UP000612956">
    <property type="component" value="Unassembled WGS sequence"/>
</dbReference>
<feature type="chain" id="PRO_5037449073" evidence="6">
    <location>
        <begin position="24"/>
        <end position="294"/>
    </location>
</feature>
<dbReference type="Gene3D" id="3.40.50.1980">
    <property type="entry name" value="Nitrogenase molybdenum iron protein domain"/>
    <property type="match status" value="2"/>
</dbReference>
<reference evidence="7" key="1">
    <citation type="journal article" date="2014" name="Int. J. Syst. Evol. Microbiol.">
        <title>Complete genome sequence of Corynebacterium casei LMG S-19264T (=DSM 44701T), isolated from a smear-ripened cheese.</title>
        <authorList>
            <consortium name="US DOE Joint Genome Institute (JGI-PGF)"/>
            <person name="Walter F."/>
            <person name="Albersmeier A."/>
            <person name="Kalinowski J."/>
            <person name="Ruckert C."/>
        </authorList>
    </citation>
    <scope>NUCLEOTIDE SEQUENCE</scope>
    <source>
        <strain evidence="7">CGMCC 4.7278</strain>
    </source>
</reference>
<reference evidence="7" key="2">
    <citation type="submission" date="2020-09" db="EMBL/GenBank/DDBJ databases">
        <authorList>
            <person name="Sun Q."/>
            <person name="Zhou Y."/>
        </authorList>
    </citation>
    <scope>NUCLEOTIDE SEQUENCE</scope>
    <source>
        <strain evidence="7">CGMCC 4.7278</strain>
    </source>
</reference>
<dbReference type="GO" id="GO:0030001">
    <property type="term" value="P:metal ion transport"/>
    <property type="evidence" value="ECO:0007669"/>
    <property type="project" value="InterPro"/>
</dbReference>
<comment type="similarity">
    <text evidence="5">Belongs to the bacterial solute-binding protein 9 family.</text>
</comment>
<dbReference type="InterPro" id="IPR050492">
    <property type="entry name" value="Bact_metal-bind_prot9"/>
</dbReference>
<dbReference type="EMBL" id="BMMW01000003">
    <property type="protein sequence ID" value="GGK59973.1"/>
    <property type="molecule type" value="Genomic_DNA"/>
</dbReference>
<evidence type="ECO:0000256" key="1">
    <source>
        <dbReference type="ARBA" id="ARBA00004196"/>
    </source>
</evidence>
<evidence type="ECO:0000256" key="4">
    <source>
        <dbReference type="ARBA" id="ARBA00022729"/>
    </source>
</evidence>
<dbReference type="GO" id="GO:0030313">
    <property type="term" value="C:cell envelope"/>
    <property type="evidence" value="ECO:0007669"/>
    <property type="project" value="UniProtKB-SubCell"/>
</dbReference>
<dbReference type="InterPro" id="IPR006128">
    <property type="entry name" value="Lipoprotein_PsaA-like"/>
</dbReference>
<dbReference type="RefSeq" id="WP_188830084.1">
    <property type="nucleotide sequence ID" value="NZ_BMMW01000003.1"/>
</dbReference>
<comment type="caution">
    <text evidence="7">The sequence shown here is derived from an EMBL/GenBank/DDBJ whole genome shotgun (WGS) entry which is preliminary data.</text>
</comment>
<evidence type="ECO:0000256" key="5">
    <source>
        <dbReference type="RuleBase" id="RU003512"/>
    </source>
</evidence>
<proteinExistence type="inferred from homology"/>
<dbReference type="GO" id="GO:0046872">
    <property type="term" value="F:metal ion binding"/>
    <property type="evidence" value="ECO:0007669"/>
    <property type="project" value="UniProtKB-KW"/>
</dbReference>
<dbReference type="PROSITE" id="PS51257">
    <property type="entry name" value="PROKAR_LIPOPROTEIN"/>
    <property type="match status" value="1"/>
</dbReference>
<keyword evidence="3" id="KW-0479">Metal-binding</keyword>
<evidence type="ECO:0000313" key="7">
    <source>
        <dbReference type="EMBL" id="GGK59973.1"/>
    </source>
</evidence>
<evidence type="ECO:0000256" key="6">
    <source>
        <dbReference type="SAM" id="SignalP"/>
    </source>
</evidence>
<dbReference type="AlphaFoldDB" id="A0A917QMW6"/>
<accession>A0A917QMW6</accession>